<feature type="compositionally biased region" description="Basic and acidic residues" evidence="2">
    <location>
        <begin position="813"/>
        <end position="823"/>
    </location>
</feature>
<feature type="compositionally biased region" description="Low complexity" evidence="2">
    <location>
        <begin position="1586"/>
        <end position="1595"/>
    </location>
</feature>
<feature type="compositionally biased region" description="Basic and acidic residues" evidence="2">
    <location>
        <begin position="1730"/>
        <end position="1746"/>
    </location>
</feature>
<feature type="compositionally biased region" description="Basic and acidic residues" evidence="2">
    <location>
        <begin position="277"/>
        <end position="287"/>
    </location>
</feature>
<gene>
    <name evidence="4" type="primary">LOC101861633</name>
</gene>
<feature type="region of interest" description="Disordered" evidence="2">
    <location>
        <begin position="657"/>
        <end position="680"/>
    </location>
</feature>
<feature type="compositionally biased region" description="Acidic residues" evidence="2">
    <location>
        <begin position="328"/>
        <end position="354"/>
    </location>
</feature>
<feature type="compositionally biased region" description="Basic residues" evidence="2">
    <location>
        <begin position="1719"/>
        <end position="1729"/>
    </location>
</feature>
<evidence type="ECO:0000256" key="2">
    <source>
        <dbReference type="SAM" id="MobiDB-lite"/>
    </source>
</evidence>
<organism evidence="3 4">
    <name type="scientific">Aplysia californica</name>
    <name type="common">California sea hare</name>
    <dbReference type="NCBI Taxonomy" id="6500"/>
    <lineage>
        <taxon>Eukaryota</taxon>
        <taxon>Metazoa</taxon>
        <taxon>Spiralia</taxon>
        <taxon>Lophotrochozoa</taxon>
        <taxon>Mollusca</taxon>
        <taxon>Gastropoda</taxon>
        <taxon>Heterobranchia</taxon>
        <taxon>Euthyneura</taxon>
        <taxon>Tectipleura</taxon>
        <taxon>Aplysiida</taxon>
        <taxon>Aplysioidea</taxon>
        <taxon>Aplysiidae</taxon>
        <taxon>Aplysia</taxon>
    </lineage>
</organism>
<feature type="compositionally biased region" description="Acidic residues" evidence="2">
    <location>
        <begin position="1644"/>
        <end position="1654"/>
    </location>
</feature>
<feature type="compositionally biased region" description="Basic residues" evidence="2">
    <location>
        <begin position="1413"/>
        <end position="1426"/>
    </location>
</feature>
<dbReference type="Gene3D" id="2.20.100.10">
    <property type="entry name" value="Thrombospondin type-1 (TSP1) repeat"/>
    <property type="match status" value="1"/>
</dbReference>
<dbReference type="SUPFAM" id="SSF82895">
    <property type="entry name" value="TSP-1 type 1 repeat"/>
    <property type="match status" value="1"/>
</dbReference>
<accession>A0ABM0KA45</accession>
<feature type="compositionally biased region" description="Gly residues" evidence="2">
    <location>
        <begin position="503"/>
        <end position="513"/>
    </location>
</feature>
<keyword evidence="3" id="KW-1185">Reference proteome</keyword>
<feature type="compositionally biased region" description="Basic and acidic residues" evidence="2">
    <location>
        <begin position="575"/>
        <end position="584"/>
    </location>
</feature>
<dbReference type="InterPro" id="IPR000884">
    <property type="entry name" value="TSP1_rpt"/>
</dbReference>
<feature type="compositionally biased region" description="Polar residues" evidence="2">
    <location>
        <begin position="1016"/>
        <end position="1026"/>
    </location>
</feature>
<dbReference type="SMART" id="SM00209">
    <property type="entry name" value="TSP1"/>
    <property type="match status" value="1"/>
</dbReference>
<feature type="region of interest" description="Disordered" evidence="2">
    <location>
        <begin position="848"/>
        <end position="896"/>
    </location>
</feature>
<evidence type="ECO:0000313" key="3">
    <source>
        <dbReference type="Proteomes" id="UP000694888"/>
    </source>
</evidence>
<feature type="region of interest" description="Disordered" evidence="2">
    <location>
        <begin position="575"/>
        <end position="603"/>
    </location>
</feature>
<feature type="compositionally biased region" description="Basic and acidic residues" evidence="2">
    <location>
        <begin position="112"/>
        <end position="170"/>
    </location>
</feature>
<feature type="region of interest" description="Disordered" evidence="2">
    <location>
        <begin position="323"/>
        <end position="521"/>
    </location>
</feature>
<feature type="region of interest" description="Disordered" evidence="2">
    <location>
        <begin position="1527"/>
        <end position="1822"/>
    </location>
</feature>
<feature type="compositionally biased region" description="Polar residues" evidence="2">
    <location>
        <begin position="440"/>
        <end position="457"/>
    </location>
</feature>
<dbReference type="RefSeq" id="XP_005112596.2">
    <property type="nucleotide sequence ID" value="XM_005112539.3"/>
</dbReference>
<feature type="compositionally biased region" description="Basic and acidic residues" evidence="2">
    <location>
        <begin position="1435"/>
        <end position="1444"/>
    </location>
</feature>
<proteinExistence type="predicted"/>
<feature type="compositionally biased region" description="Basic and acidic residues" evidence="2">
    <location>
        <begin position="1544"/>
        <end position="1554"/>
    </location>
</feature>
<dbReference type="Pfam" id="PF00090">
    <property type="entry name" value="TSP_1"/>
    <property type="match status" value="1"/>
</dbReference>
<feature type="compositionally biased region" description="Acidic residues" evidence="2">
    <location>
        <begin position="1775"/>
        <end position="1809"/>
    </location>
</feature>
<feature type="compositionally biased region" description="Basic residues" evidence="2">
    <location>
        <begin position="225"/>
        <end position="237"/>
    </location>
</feature>
<feature type="compositionally biased region" description="Basic and acidic residues" evidence="2">
    <location>
        <begin position="40"/>
        <end position="73"/>
    </location>
</feature>
<feature type="compositionally biased region" description="Basic and acidic residues" evidence="2">
    <location>
        <begin position="1693"/>
        <end position="1717"/>
    </location>
</feature>
<feature type="compositionally biased region" description="Basic residues" evidence="2">
    <location>
        <begin position="367"/>
        <end position="379"/>
    </location>
</feature>
<protein>
    <submittedName>
        <fullName evidence="4">Uncharacterized protein LOC101861633</fullName>
    </submittedName>
</protein>
<feature type="compositionally biased region" description="Basic residues" evidence="2">
    <location>
        <begin position="98"/>
        <end position="111"/>
    </location>
</feature>
<evidence type="ECO:0000256" key="1">
    <source>
        <dbReference type="SAM" id="Coils"/>
    </source>
</evidence>
<dbReference type="PROSITE" id="PS50092">
    <property type="entry name" value="TSP1"/>
    <property type="match status" value="1"/>
</dbReference>
<feature type="region of interest" description="Disordered" evidence="2">
    <location>
        <begin position="1003"/>
        <end position="1026"/>
    </location>
</feature>
<dbReference type="GeneID" id="101861633"/>
<evidence type="ECO:0000313" key="4">
    <source>
        <dbReference type="RefSeq" id="XP_005112596.2"/>
    </source>
</evidence>
<feature type="compositionally biased region" description="Basic and acidic residues" evidence="2">
    <location>
        <begin position="482"/>
        <end position="502"/>
    </location>
</feature>
<feature type="coiled-coil region" evidence="1">
    <location>
        <begin position="294"/>
        <end position="321"/>
    </location>
</feature>
<feature type="compositionally biased region" description="Basic and acidic residues" evidence="2">
    <location>
        <begin position="870"/>
        <end position="879"/>
    </location>
</feature>
<feature type="compositionally biased region" description="Acidic residues" evidence="2">
    <location>
        <begin position="408"/>
        <end position="429"/>
    </location>
</feature>
<feature type="region of interest" description="Disordered" evidence="2">
    <location>
        <begin position="799"/>
        <end position="826"/>
    </location>
</feature>
<name>A0ABM0KA45_APLCA</name>
<feature type="region of interest" description="Disordered" evidence="2">
    <location>
        <begin position="270"/>
        <end position="294"/>
    </location>
</feature>
<feature type="compositionally biased region" description="Basic and acidic residues" evidence="2">
    <location>
        <begin position="1612"/>
        <end position="1622"/>
    </location>
</feature>
<feature type="region of interest" description="Disordered" evidence="2">
    <location>
        <begin position="1"/>
        <end position="78"/>
    </location>
</feature>
<feature type="compositionally biased region" description="Basic and acidic residues" evidence="2">
    <location>
        <begin position="430"/>
        <end position="439"/>
    </location>
</feature>
<feature type="compositionally biased region" description="Basic and acidic residues" evidence="2">
    <location>
        <begin position="1144"/>
        <end position="1161"/>
    </location>
</feature>
<feature type="region of interest" description="Disordered" evidence="2">
    <location>
        <begin position="94"/>
        <end position="238"/>
    </location>
</feature>
<feature type="region of interest" description="Disordered" evidence="2">
    <location>
        <begin position="1142"/>
        <end position="1257"/>
    </location>
</feature>
<keyword evidence="1" id="KW-0175">Coiled coil</keyword>
<sequence length="1888" mass="213495">MSDQLTQRNKESKRGEAEEDGGLTDKSGLADTQLEMDLQSVKEAKTEGRGGRGDQNKRSRSENFPEKDTKRTLDPASEAWLEKELRLIERESEAIQHKAGRLNHKMRRVNRRHETLRRDDHDTSHRDDYDTSHRDDHDTSHRQDDDTSHRHDHDTDDHDTSLSNDTPHRHDTSHHHHRDRQETSRRDRHNHHSKAHGEGHRARPNGEPRDRRKGLVSRSHVVGRTTRRGFKSRRKGSYNRVGEELYPSVHGEGEDGADKIDMRLRIHRGQSRGAHPSHGEGEGRGDTRGVAGRGESMLQRLVRLERELTELKNKMKAADLFEGRGYLEDDDEEEEEEESDNDNDFVVDDNIEGESYDRSGVLGFGTHPKRARSRGRKKVIMTSVENGGDDGKLIEGPYSLKTGKSERDEEDEGDEEDAENEEEDEDNRYEEEKENKEQESSPGLSGQKISGPTQGWGSRNARRSKRRAEPSSNSASGSGVREGGEREGVREERKRAGVREGGWRTGVRGGQGAGDAERRQMRRIYQLLKSAHFNKQAGGGSKRANSSELEGIMRHYTGSEMDELAAKGDSRLRNEHVTGADRSDAAPPRGRKAKGRNGENKEIVSDRSRVVPPGVTGLGSNSSVANVGDVSNGHGLTSGQNRWNGKETRLADSPVAGLTDDVEGTAGHGSLPPRPGEDVYTPGWTNDLTRKHVSQATAAPLRGEINDKFSTRNSLFPSQLAARGTWVETLNKTWPLGRSRGDAKPTGGEGEKINSLMMNDDVRVVSLARAEDRAGEGGEGDDGRGCVLDYRDDKFSGEKLPDEVYGRGLGSPRRFEQRSKDTSDYSGKNAGLLLPLWNGLFGNERPSAKFDELPRPRLKPLRGQSAVTSLERKPNEWHNPRPLNQKKTQSRKPPGLAHHFSGKQNGIESSYLARVVVIKLLNARLRRCRKMADMLARRLASAHRRLRYEGLMKTGARWGRHGQLGEQIVSSALLRRGRFHLQKDERPWDSFASAYRAISDASRRKFDTGGNPGVGSAQTRLNQSSGREYPTWGHSRVMHGGGLDRVFDWGSKSRWDTGKNRSGQDRQDVGQEDYDIRRGIGQEGYNNRQGAGQKRYNRRHRIGQEVYNIRLGVRRQDCNKQWGMKEGYNNRQAVMLDTVQKKRQGVEPDRGHGSGQEERQGRGQFSILEPGKSEHMEASPGNEGVQNGSGNVLTQRSKDADRPWRMSGKRLRRRRSRRRTTRRRTTRRRRRKRSVVNAKDAQSATHVDNGVVGEQPLDHDVSEGTVVMWRRNRRSSGKVKDEYRDPDPVTDEEVAMKEDLVDLLARLPTSLTERRARKQLAREEEERASSDDVSRAVLRLQETDDDDVTGGGGYAANAWTPEFRKRRHARLGRIGLKGRNWRVDYLHNKTDMRPPGAKTIPTTYIDNDSGTRKNVRGGSLKHKHTDRRSGNQRRYVRDSSDKTKGAPNSKEISDERENNKYPLQNSRHFLHSRDAKTFRGRLHPGRKVSSADVRRKLENILEVERNMKRINEDSPDFASGWRDRWSTDLSSEPEVVKPPPSDDTYDRTIPRDQRLFANVTDTPLRRASFSLDDPRDDQWPEEEETGQGQTAGDQGFELNTGELDDQSNDGHLFNEREDEKTIQSDGASSFGLKTKQPVGRSDDGDLFDEREEEDVIKNIRSGSDDGRLLNTREEEQNSQSDDVLSFGLNAEEPVGHSDHDDLFNEREEEKVIDDLRSGYRPRRRRRKREMRAPKDQYDYFGDEERQAVVGEGEDVVDVNNNDDDIDDEGRNSRGEEDDGDDDVDDDDEDDKDEDEEEEEEDEGKEEPEEVLVKQKGRGVSEKDEFAYVQKKPARKPKAEAFSWGSWSACSVSCGVGQRFRANVCGQGRPCTGKAASSEVEVCSDNEEC</sequence>
<dbReference type="Proteomes" id="UP000694888">
    <property type="component" value="Unplaced"/>
</dbReference>
<feature type="compositionally biased region" description="Basic and acidic residues" evidence="2">
    <location>
        <begin position="1662"/>
        <end position="1675"/>
    </location>
</feature>
<feature type="compositionally biased region" description="Basic and acidic residues" evidence="2">
    <location>
        <begin position="195"/>
        <end position="210"/>
    </location>
</feature>
<reference evidence="4" key="1">
    <citation type="submission" date="2025-08" db="UniProtKB">
        <authorList>
            <consortium name="RefSeq"/>
        </authorList>
    </citation>
    <scope>IDENTIFICATION</scope>
</reference>
<dbReference type="InterPro" id="IPR036383">
    <property type="entry name" value="TSP1_rpt_sf"/>
</dbReference>
<feature type="compositionally biased region" description="Basic residues" evidence="2">
    <location>
        <begin position="1207"/>
        <end position="1234"/>
    </location>
</feature>
<feature type="compositionally biased region" description="Polar residues" evidence="2">
    <location>
        <begin position="1184"/>
        <end position="1195"/>
    </location>
</feature>
<feature type="region of interest" description="Disordered" evidence="2">
    <location>
        <begin position="1390"/>
        <end position="1462"/>
    </location>
</feature>
<feature type="compositionally biased region" description="Acidic residues" evidence="2">
    <location>
        <begin position="1751"/>
        <end position="1767"/>
    </location>
</feature>